<keyword evidence="3" id="KW-0808">Transferase</keyword>
<protein>
    <submittedName>
        <fullName evidence="5">23S rRNA (Guanosine(2251)-2'-O)-methyltransferase RlmB</fullName>
    </submittedName>
</protein>
<dbReference type="Gene3D" id="3.40.1280.10">
    <property type="match status" value="1"/>
</dbReference>
<name>A0AAU9E5Z9_9FIRM</name>
<accession>A0AAU9E5Z9</accession>
<dbReference type="InterPro" id="IPR004441">
    <property type="entry name" value="rRNA_MeTrfase_TrmH"/>
</dbReference>
<dbReference type="InterPro" id="IPR001537">
    <property type="entry name" value="SpoU_MeTrfase"/>
</dbReference>
<organism evidence="5 6">
    <name type="scientific">Helicovermis profundi</name>
    <dbReference type="NCBI Taxonomy" id="3065157"/>
    <lineage>
        <taxon>Bacteria</taxon>
        <taxon>Bacillati</taxon>
        <taxon>Bacillota</taxon>
        <taxon>Clostridia</taxon>
        <taxon>Helicovermis</taxon>
    </lineage>
</organism>
<dbReference type="GO" id="GO:0008173">
    <property type="term" value="F:RNA methyltransferase activity"/>
    <property type="evidence" value="ECO:0007669"/>
    <property type="project" value="InterPro"/>
</dbReference>
<dbReference type="SUPFAM" id="SSF75217">
    <property type="entry name" value="alpha/beta knot"/>
    <property type="match status" value="1"/>
</dbReference>
<dbReference type="Gene3D" id="3.30.1330.30">
    <property type="match status" value="1"/>
</dbReference>
<dbReference type="Proteomes" id="UP001321786">
    <property type="component" value="Chromosome"/>
</dbReference>
<keyword evidence="6" id="KW-1185">Reference proteome</keyword>
<feature type="domain" description="RNA 2-O ribose methyltransferase substrate binding" evidence="4">
    <location>
        <begin position="12"/>
        <end position="87"/>
    </location>
</feature>
<dbReference type="FunFam" id="3.40.1280.10:FF:000008">
    <property type="entry name" value="Group 3 RNA methyltransferase TrmH"/>
    <property type="match status" value="1"/>
</dbReference>
<dbReference type="EMBL" id="AP028654">
    <property type="protein sequence ID" value="BEP30146.1"/>
    <property type="molecule type" value="Genomic_DNA"/>
</dbReference>
<dbReference type="InterPro" id="IPR029064">
    <property type="entry name" value="Ribosomal_eL30-like_sf"/>
</dbReference>
<dbReference type="GO" id="GO:0003723">
    <property type="term" value="F:RNA binding"/>
    <property type="evidence" value="ECO:0007669"/>
    <property type="project" value="InterPro"/>
</dbReference>
<gene>
    <name evidence="5" type="primary">rlmB</name>
    <name evidence="5" type="ORF">HLPR_24770</name>
</gene>
<evidence type="ECO:0000256" key="3">
    <source>
        <dbReference type="ARBA" id="ARBA00022679"/>
    </source>
</evidence>
<evidence type="ECO:0000313" key="5">
    <source>
        <dbReference type="EMBL" id="BEP30146.1"/>
    </source>
</evidence>
<dbReference type="AlphaFoldDB" id="A0AAU9E5Z9"/>
<dbReference type="KEGG" id="hprf:HLPR_24770"/>
<dbReference type="InterPro" id="IPR013123">
    <property type="entry name" value="SpoU_subst-bd"/>
</dbReference>
<dbReference type="PANTHER" id="PTHR46429">
    <property type="entry name" value="23S RRNA (GUANOSINE-2'-O-)-METHYLTRANSFERASE RLMB"/>
    <property type="match status" value="1"/>
</dbReference>
<keyword evidence="2" id="KW-0489">Methyltransferase</keyword>
<evidence type="ECO:0000259" key="4">
    <source>
        <dbReference type="SMART" id="SM00967"/>
    </source>
</evidence>
<dbReference type="PANTHER" id="PTHR46429:SF1">
    <property type="entry name" value="23S RRNA (GUANOSINE-2'-O-)-METHYLTRANSFERASE RLMB"/>
    <property type="match status" value="1"/>
</dbReference>
<dbReference type="CDD" id="cd18103">
    <property type="entry name" value="SpoU-like_RlmB"/>
    <property type="match status" value="1"/>
</dbReference>
<comment type="similarity">
    <text evidence="1">Belongs to the class IV-like SAM-binding methyltransferase superfamily. RNA methyltransferase TrmH family.</text>
</comment>
<dbReference type="Pfam" id="PF08032">
    <property type="entry name" value="SpoU_sub_bind"/>
    <property type="match status" value="1"/>
</dbReference>
<evidence type="ECO:0000256" key="1">
    <source>
        <dbReference type="ARBA" id="ARBA00007228"/>
    </source>
</evidence>
<dbReference type="Pfam" id="PF00588">
    <property type="entry name" value="SpoU_methylase"/>
    <property type="match status" value="1"/>
</dbReference>
<dbReference type="GO" id="GO:0032259">
    <property type="term" value="P:methylation"/>
    <property type="evidence" value="ECO:0007669"/>
    <property type="project" value="UniProtKB-KW"/>
</dbReference>
<dbReference type="GO" id="GO:0006396">
    <property type="term" value="P:RNA processing"/>
    <property type="evidence" value="ECO:0007669"/>
    <property type="project" value="InterPro"/>
</dbReference>
<dbReference type="InterPro" id="IPR029026">
    <property type="entry name" value="tRNA_m1G_MTases_N"/>
</dbReference>
<evidence type="ECO:0000313" key="6">
    <source>
        <dbReference type="Proteomes" id="UP001321786"/>
    </source>
</evidence>
<dbReference type="GO" id="GO:0005829">
    <property type="term" value="C:cytosol"/>
    <property type="evidence" value="ECO:0007669"/>
    <property type="project" value="TreeGrafter"/>
</dbReference>
<reference evidence="5 6" key="1">
    <citation type="submission" date="2023-08" db="EMBL/GenBank/DDBJ databases">
        <title>Helicovermis profunda gen. nov., sp. nov., a novel mesophilic, fermentative bacterium within the Bacillota from a deep-sea hydrothermal vent chimney.</title>
        <authorList>
            <person name="Miyazaki U."/>
            <person name="Mizutani D."/>
            <person name="Hashimoto Y."/>
            <person name="Tame A."/>
            <person name="Sawayama S."/>
            <person name="Miyazaki J."/>
            <person name="Takai K."/>
            <person name="Nakagawa S."/>
        </authorList>
    </citation>
    <scope>NUCLEOTIDE SEQUENCE [LARGE SCALE GENOMIC DNA]</scope>
    <source>
        <strain evidence="5 6">S502</strain>
    </source>
</reference>
<dbReference type="SMART" id="SM00967">
    <property type="entry name" value="SpoU_sub_bind"/>
    <property type="match status" value="1"/>
</dbReference>
<dbReference type="NCBIfam" id="TIGR00186">
    <property type="entry name" value="rRNA_methyl_3"/>
    <property type="match status" value="1"/>
</dbReference>
<sequence length="254" mass="27945">MEKNEEEKFEDIIEGRNPVIEALKSGREINKILISKGHVEGSAKKIISMAKDKGIVVQYVDKNKIKGLSTSDNHQGVIAYISPYKYKELLELLDELEIKNEDPFFVICDEVNDPHNLGSIIRTANAAGANGVIIPKRRSAMITSIVAKTSAGAIEYVPVCKVTNLSRTIDLLKEKGVWLIGADMDGREEYFKSNLTGKIAIVVGNEGKGISRLVKEKCDFVVSIPMFGEVSSLNASVAASLLMYEVVRQKSSKK</sequence>
<evidence type="ECO:0000256" key="2">
    <source>
        <dbReference type="ARBA" id="ARBA00022603"/>
    </source>
</evidence>
<dbReference type="InterPro" id="IPR029028">
    <property type="entry name" value="Alpha/beta_knot_MTases"/>
</dbReference>
<proteinExistence type="inferred from homology"/>
<dbReference type="SUPFAM" id="SSF55315">
    <property type="entry name" value="L30e-like"/>
    <property type="match status" value="1"/>
</dbReference>